<dbReference type="InterPro" id="IPR000055">
    <property type="entry name" value="Restrct_endonuc_typeI_TRD"/>
</dbReference>
<keyword evidence="5" id="KW-0255">Endonuclease</keyword>
<feature type="domain" description="Type I restriction modification DNA specificity" evidence="4">
    <location>
        <begin position="21"/>
        <end position="165"/>
    </location>
</feature>
<evidence type="ECO:0000256" key="2">
    <source>
        <dbReference type="ARBA" id="ARBA00022747"/>
    </source>
</evidence>
<evidence type="ECO:0000259" key="4">
    <source>
        <dbReference type="Pfam" id="PF01420"/>
    </source>
</evidence>
<dbReference type="InterPro" id="IPR044946">
    <property type="entry name" value="Restrct_endonuc_typeI_TRD_sf"/>
</dbReference>
<dbReference type="SUPFAM" id="SSF116734">
    <property type="entry name" value="DNA methylase specificity domain"/>
    <property type="match status" value="1"/>
</dbReference>
<evidence type="ECO:0000256" key="3">
    <source>
        <dbReference type="ARBA" id="ARBA00023125"/>
    </source>
</evidence>
<name>A0ABT3WUD1_9CORY</name>
<accession>A0ABT3WUD1</accession>
<dbReference type="EMBL" id="JAPMKV010000003">
    <property type="protein sequence ID" value="MCX7444909.1"/>
    <property type="molecule type" value="Genomic_DNA"/>
</dbReference>
<dbReference type="GO" id="GO:0004519">
    <property type="term" value="F:endonuclease activity"/>
    <property type="evidence" value="ECO:0007669"/>
    <property type="project" value="UniProtKB-KW"/>
</dbReference>
<protein>
    <submittedName>
        <fullName evidence="5">Restriction endonuclease subunit S</fullName>
        <ecNumber evidence="5">3.1.21.-</ecNumber>
    </submittedName>
</protein>
<evidence type="ECO:0000256" key="1">
    <source>
        <dbReference type="ARBA" id="ARBA00010923"/>
    </source>
</evidence>
<comment type="caution">
    <text evidence="5">The sequence shown here is derived from an EMBL/GenBank/DDBJ whole genome shotgun (WGS) entry which is preliminary data.</text>
</comment>
<evidence type="ECO:0000313" key="5">
    <source>
        <dbReference type="EMBL" id="MCX7444909.1"/>
    </source>
</evidence>
<dbReference type="RefSeq" id="WP_267186541.1">
    <property type="nucleotide sequence ID" value="NZ_JAPMKV010000003.1"/>
</dbReference>
<reference evidence="5" key="1">
    <citation type="submission" date="2022-11" db="EMBL/GenBank/DDBJ databases">
        <title>Corynebacterium sp. isolated from Penguins.</title>
        <authorList>
            <person name="Sedlar K."/>
            <person name="Svec P."/>
        </authorList>
    </citation>
    <scope>NUCLEOTIDE SEQUENCE</scope>
    <source>
        <strain evidence="5">P7003</strain>
    </source>
</reference>
<evidence type="ECO:0000313" key="6">
    <source>
        <dbReference type="Proteomes" id="UP001081709"/>
    </source>
</evidence>
<dbReference type="Pfam" id="PF01420">
    <property type="entry name" value="Methylase_S"/>
    <property type="match status" value="1"/>
</dbReference>
<comment type="similarity">
    <text evidence="1">Belongs to the type-I restriction system S methylase family.</text>
</comment>
<sequence>MPDHEGLTSSVGDRFSLDDFKTWGMFRIEDLFEVRKGKRVTKANRLPGRTRFIGASDRRNGITDFTALDPIFEAHSISIPYNGSVGYAFYQDAPYFASDDVQVLVPRGEISRWAMLFVATAVRFEKDRYSYGYKWHLERMRNTTIRLPSTPAGGPDWQRMEDFMKGLPFASTLVKVEG</sequence>
<gene>
    <name evidence="5" type="ORF">OS125_06570</name>
</gene>
<keyword evidence="5" id="KW-0540">Nuclease</keyword>
<keyword evidence="5" id="KW-0378">Hydrolase</keyword>
<dbReference type="Proteomes" id="UP001081709">
    <property type="component" value="Unassembled WGS sequence"/>
</dbReference>
<keyword evidence="3" id="KW-0238">DNA-binding</keyword>
<keyword evidence="6" id="KW-1185">Reference proteome</keyword>
<organism evidence="5 6">
    <name type="scientific">Corynebacterium pygosceleis</name>
    <dbReference type="NCBI Taxonomy" id="2800406"/>
    <lineage>
        <taxon>Bacteria</taxon>
        <taxon>Bacillati</taxon>
        <taxon>Actinomycetota</taxon>
        <taxon>Actinomycetes</taxon>
        <taxon>Mycobacteriales</taxon>
        <taxon>Corynebacteriaceae</taxon>
        <taxon>Corynebacterium</taxon>
    </lineage>
</organism>
<keyword evidence="2" id="KW-0680">Restriction system</keyword>
<proteinExistence type="inferred from homology"/>
<dbReference type="EC" id="3.1.21.-" evidence="5"/>
<dbReference type="GO" id="GO:0016787">
    <property type="term" value="F:hydrolase activity"/>
    <property type="evidence" value="ECO:0007669"/>
    <property type="project" value="UniProtKB-KW"/>
</dbReference>
<dbReference type="Gene3D" id="3.90.220.20">
    <property type="entry name" value="DNA methylase specificity domains"/>
    <property type="match status" value="1"/>
</dbReference>